<accession>A0A8J8Q0X5</accession>
<organism evidence="1 2">
    <name type="scientific">Natronococcus pandeyae</name>
    <dbReference type="NCBI Taxonomy" id="2055836"/>
    <lineage>
        <taxon>Archaea</taxon>
        <taxon>Methanobacteriati</taxon>
        <taxon>Methanobacteriota</taxon>
        <taxon>Stenosarchaea group</taxon>
        <taxon>Halobacteria</taxon>
        <taxon>Halobacteriales</taxon>
        <taxon>Natrialbaceae</taxon>
        <taxon>Natronococcus</taxon>
    </lineage>
</organism>
<name>A0A8J8Q0X5_9EURY</name>
<evidence type="ECO:0000313" key="1">
    <source>
        <dbReference type="EMBL" id="TYL38381.1"/>
    </source>
</evidence>
<proteinExistence type="predicted"/>
<dbReference type="EMBL" id="PHNJ01000005">
    <property type="protein sequence ID" value="TYL38381.1"/>
    <property type="molecule type" value="Genomic_DNA"/>
</dbReference>
<protein>
    <submittedName>
        <fullName evidence="1">Uncharacterized protein</fullName>
    </submittedName>
</protein>
<sequence length="60" mass="6448">MPDGESERTLAECLACGSAYAATRWTDGTIQPIGTKNGCQCGSTEFRIVEDPPITALREE</sequence>
<dbReference type="Proteomes" id="UP000766904">
    <property type="component" value="Unassembled WGS sequence"/>
</dbReference>
<evidence type="ECO:0000313" key="2">
    <source>
        <dbReference type="Proteomes" id="UP000766904"/>
    </source>
</evidence>
<comment type="caution">
    <text evidence="1">The sequence shown here is derived from an EMBL/GenBank/DDBJ whole genome shotgun (WGS) entry which is preliminary data.</text>
</comment>
<reference evidence="1" key="1">
    <citation type="submission" date="2017-11" db="EMBL/GenBank/DDBJ databases">
        <authorList>
            <person name="Kajale S.C."/>
            <person name="Sharma A."/>
        </authorList>
    </citation>
    <scope>NUCLEOTIDE SEQUENCE</scope>
    <source>
        <strain evidence="1">LS1_42</strain>
    </source>
</reference>
<dbReference type="AlphaFoldDB" id="A0A8J8Q0X5"/>
<keyword evidence="2" id="KW-1185">Reference proteome</keyword>
<gene>
    <name evidence="1" type="ORF">CV102_11240</name>
</gene>